<dbReference type="RefSeq" id="WP_019468944.1">
    <property type="nucleotide sequence ID" value="NZ_LAKJ01000013.1"/>
</dbReference>
<keyword evidence="6" id="KW-0175">Coiled coil</keyword>
<organism evidence="8 9">
    <name type="scientific">Staphylococcus cohnii subsp. cohnii</name>
    <dbReference type="NCBI Taxonomy" id="74704"/>
    <lineage>
        <taxon>Bacteria</taxon>
        <taxon>Bacillati</taxon>
        <taxon>Bacillota</taxon>
        <taxon>Bacilli</taxon>
        <taxon>Bacillales</taxon>
        <taxon>Staphylococcaceae</taxon>
        <taxon>Staphylococcus</taxon>
        <taxon>Staphylococcus cohnii species complex</taxon>
    </lineage>
</organism>
<dbReference type="InterPro" id="IPR027094">
    <property type="entry name" value="Mitofusin_fam"/>
</dbReference>
<name>A0A0M2P0I2_STACC</name>
<dbReference type="Gene3D" id="3.40.50.300">
    <property type="entry name" value="P-loop containing nucleotide triphosphate hydrolases"/>
    <property type="match status" value="2"/>
</dbReference>
<dbReference type="AlphaFoldDB" id="A0A0M2P0I2"/>
<dbReference type="CDD" id="cd09912">
    <property type="entry name" value="DLP_2"/>
    <property type="match status" value="1"/>
</dbReference>
<evidence type="ECO:0000313" key="9">
    <source>
        <dbReference type="Proteomes" id="UP000034455"/>
    </source>
</evidence>
<evidence type="ECO:0000256" key="3">
    <source>
        <dbReference type="ARBA" id="ARBA00022801"/>
    </source>
</evidence>
<feature type="domain" description="Dynamin N-terminal" evidence="7">
    <location>
        <begin position="45"/>
        <end position="195"/>
    </location>
</feature>
<sequence>MSKTKQLDILYKLKKEVEKSDNHRLVHIINQVIKKIFLEQYTATFVGHFSAGKSTLINMLLEENILPSSPVPTTSNTAIVSVSDEPGIIANLNNQKYTLLTNYDEVKQMNRENIDVESVEIKFPSDKFNKGFTLQDTPGVDSNVSTHQSSTEEFMYTSNVLFYTVDYNHVQSAMNFQFMKQLNHAGVPVVFVINQIDKHHESEIPFATFKQRVEKSIDEWEIKLDQIFYVSKFEHEHNQIQALSDYLIDKDQHRESMSDYVERTINFITDEQLSFIQHEIQAILTELDIFEADFDQAYLNFQQHQQVSEEAKLLNNPDQLYDFLKQKRKAILDNAYVMTHDTREKIRTYLESRTKDFKVGGLFNKKKKTLETQQIRLQELLEQLQEKVNQEIRQPLREDMSFLTRFINSSEVNDAILNQHYQIPSKLVDDLYQMQISISNQYVLTFSDDLMKSIKQHITKETEPLFEKAINHSQANDIGTEEVDDYNDYVKFMELRNLRESLETQNYRHYYIHIDDSLDKLIDREKITYQAKPEIAETKKQNQPNTTKTKSTNTSIQDIKRSLDLIKNIPLFEQTKQDINDALNRLDNKIIKIGVFGTFSAGKSSLINALLGDAYLVSSPNPTTAAMTELTYGEKSQITLKSSEQILEELNQLFEVENKSFDSIEAFLNQNTHKLTASLEKNKLAFINAIHKHYTMYQEMLEQGVTHTIEQDEIRKWSAEDEYATFVNTVHLRLPIDWLNNKVIVDSLGLHSNNQRHTNETEKILTSSDLILYVSYFNHSFTDNDKRFIEHMKEMNQLSENQAFKMIINATDLAETEEDLNAVINYVSDALNHVNMNSDIFAVSSRKALNTGDSGIDKLKNSIDYFTQVESKDILQQQMTKQLANISEAFDQMIEDAHHNQSKIKQRKNKLKQYQQQIILNNNILQIAVQRASNEVEDQIYHLNERLKIQLLDEVKSIYNGQMTQSNNFNEEKRLSTKQYLDQIHQRLYLEQSLLVERIKKYFIQQIHEEIAPLKQKLEQLHIFIEPEFNKSNLELDDPYLKIELSQMISALPKSLTKKNILQPKMQNEIQTTITQNTLVQLKPCIADLRKALIEIVNKLNNDAEMKFNQYEKELHTQIKQLLAFNIDDSLIKQLQETNSELKAQLLT</sequence>
<dbReference type="EMBL" id="LAKJ01000013">
    <property type="protein sequence ID" value="KKI63725.1"/>
    <property type="molecule type" value="Genomic_DNA"/>
</dbReference>
<dbReference type="NCBIfam" id="TIGR00231">
    <property type="entry name" value="small_GTP"/>
    <property type="match status" value="1"/>
</dbReference>
<dbReference type="GO" id="GO:0008053">
    <property type="term" value="P:mitochondrial fusion"/>
    <property type="evidence" value="ECO:0007669"/>
    <property type="project" value="TreeGrafter"/>
</dbReference>
<evidence type="ECO:0000256" key="6">
    <source>
        <dbReference type="SAM" id="Coils"/>
    </source>
</evidence>
<protein>
    <recommendedName>
        <fullName evidence="7">Dynamin N-terminal domain-containing protein</fullName>
    </recommendedName>
</protein>
<dbReference type="InterPro" id="IPR005225">
    <property type="entry name" value="Small_GTP-bd"/>
</dbReference>
<dbReference type="GO" id="GO:0016020">
    <property type="term" value="C:membrane"/>
    <property type="evidence" value="ECO:0007669"/>
    <property type="project" value="UniProtKB-SubCell"/>
</dbReference>
<keyword evidence="4" id="KW-0342">GTP-binding</keyword>
<feature type="coiled-coil region" evidence="6">
    <location>
        <begin position="363"/>
        <end position="394"/>
    </location>
</feature>
<gene>
    <name evidence="8" type="ORF">UF66_0772</name>
</gene>
<dbReference type="PATRIC" id="fig|74704.6.peg.786"/>
<evidence type="ECO:0000256" key="1">
    <source>
        <dbReference type="ARBA" id="ARBA00004370"/>
    </source>
</evidence>
<feature type="domain" description="Dynamin N-terminal" evidence="7">
    <location>
        <begin position="593"/>
        <end position="798"/>
    </location>
</feature>
<dbReference type="InterPro" id="IPR027417">
    <property type="entry name" value="P-loop_NTPase"/>
</dbReference>
<dbReference type="PANTHER" id="PTHR10465:SF0">
    <property type="entry name" value="SARCALUMENIN"/>
    <property type="match status" value="1"/>
</dbReference>
<proteinExistence type="predicted"/>
<keyword evidence="5" id="KW-0472">Membrane</keyword>
<dbReference type="Proteomes" id="UP000034455">
    <property type="component" value="Unassembled WGS sequence"/>
</dbReference>
<dbReference type="SUPFAM" id="SSF52540">
    <property type="entry name" value="P-loop containing nucleoside triphosphate hydrolases"/>
    <property type="match status" value="2"/>
</dbReference>
<comment type="subcellular location">
    <subcellularLocation>
        <location evidence="1">Membrane</location>
    </subcellularLocation>
</comment>
<dbReference type="GO" id="GO:0003924">
    <property type="term" value="F:GTPase activity"/>
    <property type="evidence" value="ECO:0007669"/>
    <property type="project" value="InterPro"/>
</dbReference>
<evidence type="ECO:0000256" key="4">
    <source>
        <dbReference type="ARBA" id="ARBA00023134"/>
    </source>
</evidence>
<dbReference type="GO" id="GO:0005525">
    <property type="term" value="F:GTP binding"/>
    <property type="evidence" value="ECO:0007669"/>
    <property type="project" value="UniProtKB-KW"/>
</dbReference>
<evidence type="ECO:0000256" key="2">
    <source>
        <dbReference type="ARBA" id="ARBA00022741"/>
    </source>
</evidence>
<accession>A0A0M2P0I2</accession>
<evidence type="ECO:0000256" key="5">
    <source>
        <dbReference type="ARBA" id="ARBA00023136"/>
    </source>
</evidence>
<feature type="coiled-coil region" evidence="6">
    <location>
        <begin position="1094"/>
        <end position="1121"/>
    </location>
</feature>
<keyword evidence="3" id="KW-0378">Hydrolase</keyword>
<dbReference type="InterPro" id="IPR045063">
    <property type="entry name" value="Dynamin_N"/>
</dbReference>
<reference evidence="8 9" key="1">
    <citation type="submission" date="2015-03" db="EMBL/GenBank/DDBJ databases">
        <title>Genome Assembly of Staphylococcus cohnii subsp. cohnii strain G22B2.</title>
        <authorList>
            <person name="Nair G."/>
            <person name="Kaur G."/>
            <person name="Khatri I."/>
            <person name="Singh N.K."/>
            <person name="Sathyabama S."/>
            <person name="Maurya S.K."/>
            <person name="Subramanian S."/>
            <person name="Agrewala J.N."/>
            <person name="Mayilraj S."/>
        </authorList>
    </citation>
    <scope>NUCLEOTIDE SEQUENCE [LARGE SCALE GENOMIC DNA]</scope>
    <source>
        <strain evidence="8 9">G22B2</strain>
    </source>
</reference>
<dbReference type="Pfam" id="PF00350">
    <property type="entry name" value="Dynamin_N"/>
    <property type="match status" value="2"/>
</dbReference>
<comment type="caution">
    <text evidence="8">The sequence shown here is derived from an EMBL/GenBank/DDBJ whole genome shotgun (WGS) entry which is preliminary data.</text>
</comment>
<evidence type="ECO:0000313" key="8">
    <source>
        <dbReference type="EMBL" id="KKI63725.1"/>
    </source>
</evidence>
<dbReference type="PANTHER" id="PTHR10465">
    <property type="entry name" value="TRANSMEMBRANE GTPASE FZO1"/>
    <property type="match status" value="1"/>
</dbReference>
<keyword evidence="2" id="KW-0547">Nucleotide-binding</keyword>
<evidence type="ECO:0000259" key="7">
    <source>
        <dbReference type="Pfam" id="PF00350"/>
    </source>
</evidence>